<dbReference type="EMBL" id="WPHG01000002">
    <property type="protein sequence ID" value="MVA97532.1"/>
    <property type="molecule type" value="Genomic_DNA"/>
</dbReference>
<dbReference type="InterPro" id="IPR007332">
    <property type="entry name" value="DUF411"/>
</dbReference>
<feature type="compositionally biased region" description="Basic residues" evidence="1">
    <location>
        <begin position="27"/>
        <end position="44"/>
    </location>
</feature>
<protein>
    <submittedName>
        <fullName evidence="2">DUF411 domain-containing protein</fullName>
    </submittedName>
</protein>
<dbReference type="AlphaFoldDB" id="A0A844QE12"/>
<comment type="caution">
    <text evidence="2">The sequence shown here is derived from an EMBL/GenBank/DDBJ whole genome shotgun (WGS) entry which is preliminary data.</text>
</comment>
<keyword evidence="3" id="KW-1185">Reference proteome</keyword>
<gene>
    <name evidence="2" type="ORF">GN330_09770</name>
</gene>
<evidence type="ECO:0000313" key="2">
    <source>
        <dbReference type="EMBL" id="MVA97532.1"/>
    </source>
</evidence>
<name>A0A844QE12_9HYPH</name>
<feature type="region of interest" description="Disordered" evidence="1">
    <location>
        <begin position="1"/>
        <end position="44"/>
    </location>
</feature>
<evidence type="ECO:0000313" key="3">
    <source>
        <dbReference type="Proteomes" id="UP000463224"/>
    </source>
</evidence>
<sequence>MSGRIRGGPPADTALDLPATRTPNVSPHRRPPPNRLRRQPHSRRPPLTLRRTHFLVSILVLALTSHAALAADRGTITVWKSPWCGCCQAWADAVEKAGFDIKMHDVEDLAPVKKQAGVPDAMQACHTAAIDGYFLEGHVPLEAVDKLLSERPQIAGIAVPGMPQGSLGMGDDPDASYLAYAITREAGIEPTVFYRAGR</sequence>
<dbReference type="Proteomes" id="UP000463224">
    <property type="component" value="Unassembled WGS sequence"/>
</dbReference>
<reference evidence="2 3" key="1">
    <citation type="submission" date="2019-12" db="EMBL/GenBank/DDBJ databases">
        <title>Nitratireductor arenosus sp. nov., Isolated from sea sand, Jeju island, South Korea.</title>
        <authorList>
            <person name="Kim W."/>
        </authorList>
    </citation>
    <scope>NUCLEOTIDE SEQUENCE [LARGE SCALE GENOMIC DNA]</scope>
    <source>
        <strain evidence="2 3">CAU 1489</strain>
    </source>
</reference>
<organism evidence="2 3">
    <name type="scientific">Nitratireductor arenosus</name>
    <dbReference type="NCBI Taxonomy" id="2682096"/>
    <lineage>
        <taxon>Bacteria</taxon>
        <taxon>Pseudomonadati</taxon>
        <taxon>Pseudomonadota</taxon>
        <taxon>Alphaproteobacteria</taxon>
        <taxon>Hyphomicrobiales</taxon>
        <taxon>Phyllobacteriaceae</taxon>
        <taxon>Nitratireductor</taxon>
    </lineage>
</organism>
<dbReference type="InterPro" id="IPR036249">
    <property type="entry name" value="Thioredoxin-like_sf"/>
</dbReference>
<evidence type="ECO:0000256" key="1">
    <source>
        <dbReference type="SAM" id="MobiDB-lite"/>
    </source>
</evidence>
<dbReference type="Pfam" id="PF04214">
    <property type="entry name" value="DUF411"/>
    <property type="match status" value="1"/>
</dbReference>
<proteinExistence type="predicted"/>
<accession>A0A844QE12</accession>
<dbReference type="SUPFAM" id="SSF52833">
    <property type="entry name" value="Thioredoxin-like"/>
    <property type="match status" value="1"/>
</dbReference>